<sequence length="676" mass="70161">MKTNSTLFKSVAAFFLLVISFAAKTNAQSASISPSNSTIVAGQSQTFTVTTSGFGGDNNNRSFVYTITGPGATIPASPATFNCTSGCNNESESFTFNTPGSYNVSVTVTQTQGGSATATTSTTITVTPPPAPAVTLTPSPASTIATGSVSFTAATSNFTGSGTINYTWSVSPGTAGVDYVIPSGNSNTKAITFNTLGDYTVTVVASRNAQTASSSSVATVFQPNLYSTSGTGSIRAYRINPVTGAIQYGPVSIATPVDNTAGLGKNKSSVNDANGNLYYILNTNTNEGQVQIYSVSPTGGASTSVGSIDMNGAGNTGDLGFVRLAFDQNGLGWIVAGDGSTNIYIASFRGNGSSAISNVNTYGNATLTFSGAGSAADFQNGDIAFGPGNILYALANVTGGDTYIYTLNSTTSPTTLTRKWTVQTGGGVFTGTSVNGVAWTQTGSLHISTGNGIYFIDQTTANSSNSTVQATQVLSFSGLTDLASSEFPSQSTLPVTFGEVAVKKAGANAEVSWSTLSEFNNSHFIVERSTDAVSFRTVGTVAGKGNSSFTQNYSFTDAAVSGTVIYYRIKQVDVDGVSSYSKTVALRIGNARINNYTVYPNPFVSNIKVQIDAKEKEDVMIRINNLTGQTLITKKVTVQAGNNIVVLDNLQQLQNGLYMIEVIAKDGKHTQKLIKN</sequence>
<reference evidence="3 4" key="1">
    <citation type="journal article" date="2015" name="Stand. Genomic Sci.">
        <title>Genomic Encyclopedia of Bacterial and Archaeal Type Strains, Phase III: the genomes of soil and plant-associated and newly described type strains.</title>
        <authorList>
            <person name="Whitman W.B."/>
            <person name="Woyke T."/>
            <person name="Klenk H.P."/>
            <person name="Zhou Y."/>
            <person name="Lilburn T.G."/>
            <person name="Beck B.J."/>
            <person name="De Vos P."/>
            <person name="Vandamme P."/>
            <person name="Eisen J.A."/>
            <person name="Garrity G."/>
            <person name="Hugenholtz P."/>
            <person name="Kyrpides N.C."/>
        </authorList>
    </citation>
    <scope>NUCLEOTIDE SEQUENCE [LARGE SCALE GENOMIC DNA]</scope>
    <source>
        <strain evidence="3 4">CGMCC 1.7271</strain>
    </source>
</reference>
<evidence type="ECO:0000313" key="4">
    <source>
        <dbReference type="Proteomes" id="UP000316167"/>
    </source>
</evidence>
<feature type="chain" id="PRO_5022167275" evidence="1">
    <location>
        <begin position="28"/>
        <end position="676"/>
    </location>
</feature>
<dbReference type="SUPFAM" id="SSF49299">
    <property type="entry name" value="PKD domain"/>
    <property type="match status" value="1"/>
</dbReference>
<proteinExistence type="predicted"/>
<dbReference type="AlphaFoldDB" id="A0A562SK49"/>
<name>A0A562SK49_9BACT</name>
<feature type="domain" description="PKD" evidence="2">
    <location>
        <begin position="132"/>
        <end position="220"/>
    </location>
</feature>
<organism evidence="3 4">
    <name type="scientific">Lacibacter cauensis</name>
    <dbReference type="NCBI Taxonomy" id="510947"/>
    <lineage>
        <taxon>Bacteria</taxon>
        <taxon>Pseudomonadati</taxon>
        <taxon>Bacteroidota</taxon>
        <taxon>Chitinophagia</taxon>
        <taxon>Chitinophagales</taxon>
        <taxon>Chitinophagaceae</taxon>
        <taxon>Lacibacter</taxon>
    </lineage>
</organism>
<dbReference type="NCBIfam" id="TIGR04183">
    <property type="entry name" value="Por_Secre_tail"/>
    <property type="match status" value="1"/>
</dbReference>
<feature type="signal peptide" evidence="1">
    <location>
        <begin position="1"/>
        <end position="27"/>
    </location>
</feature>
<dbReference type="Pfam" id="PF18962">
    <property type="entry name" value="Por_Secre_tail"/>
    <property type="match status" value="1"/>
</dbReference>
<comment type="caution">
    <text evidence="3">The sequence shown here is derived from an EMBL/GenBank/DDBJ whole genome shotgun (WGS) entry which is preliminary data.</text>
</comment>
<dbReference type="Proteomes" id="UP000316167">
    <property type="component" value="Unassembled WGS sequence"/>
</dbReference>
<keyword evidence="4" id="KW-1185">Reference proteome</keyword>
<keyword evidence="1" id="KW-0732">Signal</keyword>
<evidence type="ECO:0000313" key="3">
    <source>
        <dbReference type="EMBL" id="TWI81562.1"/>
    </source>
</evidence>
<dbReference type="PROSITE" id="PS50093">
    <property type="entry name" value="PKD"/>
    <property type="match status" value="1"/>
</dbReference>
<evidence type="ECO:0000259" key="2">
    <source>
        <dbReference type="PROSITE" id="PS50093"/>
    </source>
</evidence>
<dbReference type="RefSeq" id="WP_144886749.1">
    <property type="nucleotide sequence ID" value="NZ_VLLE01000004.1"/>
</dbReference>
<gene>
    <name evidence="3" type="ORF">IQ13_2580</name>
</gene>
<protein>
    <submittedName>
        <fullName evidence="3">Putative secreted protein (Por secretion system target)</fullName>
    </submittedName>
</protein>
<accession>A0A562SK49</accession>
<dbReference type="InterPro" id="IPR026444">
    <property type="entry name" value="Secre_tail"/>
</dbReference>
<dbReference type="InterPro" id="IPR000601">
    <property type="entry name" value="PKD_dom"/>
</dbReference>
<dbReference type="EMBL" id="VLLE01000004">
    <property type="protein sequence ID" value="TWI81562.1"/>
    <property type="molecule type" value="Genomic_DNA"/>
</dbReference>
<evidence type="ECO:0000256" key="1">
    <source>
        <dbReference type="SAM" id="SignalP"/>
    </source>
</evidence>
<dbReference type="OrthoDB" id="666661at2"/>
<dbReference type="InterPro" id="IPR035986">
    <property type="entry name" value="PKD_dom_sf"/>
</dbReference>